<proteinExistence type="predicted"/>
<evidence type="ECO:0000313" key="2">
    <source>
        <dbReference type="EMBL" id="VFK29176.1"/>
    </source>
</evidence>
<name>A0A450W7E9_9GAMM</name>
<dbReference type="EMBL" id="CAADFP010000081">
    <property type="protein sequence ID" value="VFK29176.1"/>
    <property type="molecule type" value="Genomic_DNA"/>
</dbReference>
<evidence type="ECO:0000313" key="1">
    <source>
        <dbReference type="EMBL" id="VFK12918.1"/>
    </source>
</evidence>
<reference evidence="1" key="1">
    <citation type="submission" date="2019-02" db="EMBL/GenBank/DDBJ databases">
        <authorList>
            <person name="Gruber-Vodicka R. H."/>
            <person name="Seah K. B. B."/>
        </authorList>
    </citation>
    <scope>NUCLEOTIDE SEQUENCE</scope>
    <source>
        <strain evidence="1">BECK_S312</strain>
        <strain evidence="2">BECK_S426</strain>
    </source>
</reference>
<dbReference type="AlphaFoldDB" id="A0A450W7E9"/>
<protein>
    <recommendedName>
        <fullName evidence="3">DUF4160 domain-containing protein</fullName>
    </recommendedName>
</protein>
<dbReference type="InterPro" id="IPR025427">
    <property type="entry name" value="DUF4160"/>
</dbReference>
<sequence>MCPRRVKLHREHPMPTISMFYGIIIRMYFAPDEHPPPHFHVYYAEHKAIVDIGTCEISEGTLPRKQAKLVLAWAELHRDELMDDWALLMKGEEPFRIPPLQ</sequence>
<organism evidence="1">
    <name type="scientific">Candidatus Kentrum sp. LPFa</name>
    <dbReference type="NCBI Taxonomy" id="2126335"/>
    <lineage>
        <taxon>Bacteria</taxon>
        <taxon>Pseudomonadati</taxon>
        <taxon>Pseudomonadota</taxon>
        <taxon>Gammaproteobacteria</taxon>
        <taxon>Candidatus Kentrum</taxon>
    </lineage>
</organism>
<gene>
    <name evidence="1" type="ORF">BECKLPF1236A_GA0070988_1007914</name>
    <name evidence="2" type="ORF">BECKLPF1236C_GA0070990_1008113</name>
</gene>
<evidence type="ECO:0008006" key="3">
    <source>
        <dbReference type="Google" id="ProtNLM"/>
    </source>
</evidence>
<dbReference type="Pfam" id="PF13711">
    <property type="entry name" value="DUF4160"/>
    <property type="match status" value="1"/>
</dbReference>
<dbReference type="EMBL" id="CAADFM010000079">
    <property type="protein sequence ID" value="VFK12918.1"/>
    <property type="molecule type" value="Genomic_DNA"/>
</dbReference>
<accession>A0A450W7E9</accession>